<comment type="function">
    <text evidence="5">Involved in ribosomal large subunit assembly.</text>
</comment>
<feature type="region of interest" description="Disordered" evidence="6">
    <location>
        <begin position="286"/>
        <end position="340"/>
    </location>
</feature>
<keyword evidence="3 5" id="KW-0690">Ribosome biogenesis</keyword>
<feature type="region of interest" description="Disordered" evidence="6">
    <location>
        <begin position="238"/>
        <end position="262"/>
    </location>
</feature>
<keyword evidence="8" id="KW-1185">Reference proteome</keyword>
<evidence type="ECO:0000313" key="7">
    <source>
        <dbReference type="EMBL" id="GFO00596.1"/>
    </source>
</evidence>
<evidence type="ECO:0000256" key="5">
    <source>
        <dbReference type="RuleBase" id="RU364132"/>
    </source>
</evidence>
<organism evidence="7 8">
    <name type="scientific">Plakobranchus ocellatus</name>
    <dbReference type="NCBI Taxonomy" id="259542"/>
    <lineage>
        <taxon>Eukaryota</taxon>
        <taxon>Metazoa</taxon>
        <taxon>Spiralia</taxon>
        <taxon>Lophotrochozoa</taxon>
        <taxon>Mollusca</taxon>
        <taxon>Gastropoda</taxon>
        <taxon>Heterobranchia</taxon>
        <taxon>Euthyneura</taxon>
        <taxon>Panpulmonata</taxon>
        <taxon>Sacoglossa</taxon>
        <taxon>Placobranchoidea</taxon>
        <taxon>Plakobranchidae</taxon>
        <taxon>Plakobranchus</taxon>
    </lineage>
</organism>
<evidence type="ECO:0000256" key="6">
    <source>
        <dbReference type="SAM" id="MobiDB-lite"/>
    </source>
</evidence>
<dbReference type="EMBL" id="BLXT01003136">
    <property type="protein sequence ID" value="GFO00596.1"/>
    <property type="molecule type" value="Genomic_DNA"/>
</dbReference>
<dbReference type="GO" id="GO:0030687">
    <property type="term" value="C:preribosome, large subunit precursor"/>
    <property type="evidence" value="ECO:0007669"/>
    <property type="project" value="TreeGrafter"/>
</dbReference>
<dbReference type="InterPro" id="IPR007023">
    <property type="entry name" value="Ribosom_reg"/>
</dbReference>
<accession>A0AAV3ZNE1</accession>
<keyword evidence="4 5" id="KW-0539">Nucleus</keyword>
<evidence type="ECO:0000313" key="8">
    <source>
        <dbReference type="Proteomes" id="UP000735302"/>
    </source>
</evidence>
<gene>
    <name evidence="7" type="ORF">PoB_002710100</name>
</gene>
<dbReference type="AlphaFoldDB" id="A0AAV3ZNE1"/>
<dbReference type="Proteomes" id="UP000735302">
    <property type="component" value="Unassembled WGS sequence"/>
</dbReference>
<dbReference type="PANTHER" id="PTHR17602">
    <property type="entry name" value="RIBOSOME BIOGENESIS REGULATORY PROTEIN"/>
    <property type="match status" value="1"/>
</dbReference>
<comment type="subcellular location">
    <subcellularLocation>
        <location evidence="1 5">Nucleus</location>
    </subcellularLocation>
</comment>
<feature type="compositionally biased region" description="Basic and acidic residues" evidence="6">
    <location>
        <begin position="292"/>
        <end position="303"/>
    </location>
</feature>
<evidence type="ECO:0000256" key="3">
    <source>
        <dbReference type="ARBA" id="ARBA00022517"/>
    </source>
</evidence>
<comment type="similarity">
    <text evidence="2 5">Belongs to the RRS1 family.</text>
</comment>
<feature type="compositionally biased region" description="Gly residues" evidence="6">
    <location>
        <begin position="322"/>
        <end position="331"/>
    </location>
</feature>
<feature type="compositionally biased region" description="Basic residues" evidence="6">
    <location>
        <begin position="304"/>
        <end position="316"/>
    </location>
</feature>
<proteinExistence type="inferred from homology"/>
<dbReference type="GO" id="GO:0042273">
    <property type="term" value="P:ribosomal large subunit biogenesis"/>
    <property type="evidence" value="ECO:0007669"/>
    <property type="project" value="TreeGrafter"/>
</dbReference>
<dbReference type="GO" id="GO:0005730">
    <property type="term" value="C:nucleolus"/>
    <property type="evidence" value="ECO:0007669"/>
    <property type="project" value="TreeGrafter"/>
</dbReference>
<evidence type="ECO:0000256" key="1">
    <source>
        <dbReference type="ARBA" id="ARBA00004123"/>
    </source>
</evidence>
<dbReference type="GO" id="GO:0000447">
    <property type="term" value="P:endonucleolytic cleavage in ITS1 to separate SSU-rRNA from 5.8S rRNA and LSU-rRNA from tricistronic rRNA transcript (SSU-rRNA, 5.8S rRNA, LSU-rRNA)"/>
    <property type="evidence" value="ECO:0007669"/>
    <property type="project" value="TreeGrafter"/>
</dbReference>
<sequence>MIMADGKQSVVDTVLSQSNDVRLETNQIENEELIELDEGNLLAVNENKIDTKNFKVKNEDILLALTRDATQVLFNSLWKLPVEQKDGAFLITLPESQTWLPREKHVPKKRPPTKWEEYAKTKGILNKKKSRMIWDEQSQEYKPRWGYKRANDATKDWLIEVPDNADPYEDQYEKRKTAKRERVAKNELQRLRNVARAQKSKVPGLGLTPTEKPSKDHLSKALAVAHKSTASIGKFTDRLPKEKPSKFTGKKRKFEPSIGNFGSEKEKQLKMLDIVSKKVPTINTTKAANRILRQDEEQRAQEKKSKKTPKKLKGRKATLGLGKPGRQGGGNKKTRGKRKR</sequence>
<dbReference type="PANTHER" id="PTHR17602:SF4">
    <property type="entry name" value="RIBOSOME BIOGENESIS REGULATORY PROTEIN HOMOLOG"/>
    <property type="match status" value="1"/>
</dbReference>
<comment type="caution">
    <text evidence="7">The sequence shown here is derived from an EMBL/GenBank/DDBJ whole genome shotgun (WGS) entry which is preliminary data.</text>
</comment>
<evidence type="ECO:0000256" key="2">
    <source>
        <dbReference type="ARBA" id="ARBA00010077"/>
    </source>
</evidence>
<reference evidence="7 8" key="1">
    <citation type="journal article" date="2021" name="Elife">
        <title>Chloroplast acquisition without the gene transfer in kleptoplastic sea slugs, Plakobranchus ocellatus.</title>
        <authorList>
            <person name="Maeda T."/>
            <person name="Takahashi S."/>
            <person name="Yoshida T."/>
            <person name="Shimamura S."/>
            <person name="Takaki Y."/>
            <person name="Nagai Y."/>
            <person name="Toyoda A."/>
            <person name="Suzuki Y."/>
            <person name="Arimoto A."/>
            <person name="Ishii H."/>
            <person name="Satoh N."/>
            <person name="Nishiyama T."/>
            <person name="Hasebe M."/>
            <person name="Maruyama T."/>
            <person name="Minagawa J."/>
            <person name="Obokata J."/>
            <person name="Shigenobu S."/>
        </authorList>
    </citation>
    <scope>NUCLEOTIDE SEQUENCE [LARGE SCALE GENOMIC DNA]</scope>
</reference>
<name>A0AAV3ZNE1_9GAST</name>
<evidence type="ECO:0000256" key="4">
    <source>
        <dbReference type="ARBA" id="ARBA00023242"/>
    </source>
</evidence>
<dbReference type="Pfam" id="PF04939">
    <property type="entry name" value="RRS1"/>
    <property type="match status" value="1"/>
</dbReference>
<protein>
    <recommendedName>
        <fullName evidence="5">Ribosome biogenesis regulatory protein</fullName>
    </recommendedName>
</protein>